<feature type="non-terminal residue" evidence="3">
    <location>
        <position position="113"/>
    </location>
</feature>
<accession>X0Y1U7</accession>
<comment type="similarity">
    <text evidence="1">Belongs to the short-chain dehydrogenases/reductases (SDR) family.</text>
</comment>
<dbReference type="GO" id="GO:0016491">
    <property type="term" value="F:oxidoreductase activity"/>
    <property type="evidence" value="ECO:0007669"/>
    <property type="project" value="UniProtKB-KW"/>
</dbReference>
<dbReference type="InterPro" id="IPR002347">
    <property type="entry name" value="SDR_fam"/>
</dbReference>
<evidence type="ECO:0000256" key="1">
    <source>
        <dbReference type="ARBA" id="ARBA00006484"/>
    </source>
</evidence>
<proteinExistence type="inferred from homology"/>
<evidence type="ECO:0008006" key="4">
    <source>
        <dbReference type="Google" id="ProtNLM"/>
    </source>
</evidence>
<dbReference type="SUPFAM" id="SSF51735">
    <property type="entry name" value="NAD(P)-binding Rossmann-fold domains"/>
    <property type="match status" value="1"/>
</dbReference>
<keyword evidence="2" id="KW-0560">Oxidoreductase</keyword>
<gene>
    <name evidence="3" type="ORF">S01H1_81392</name>
</gene>
<dbReference type="Gene3D" id="3.40.50.720">
    <property type="entry name" value="NAD(P)-binding Rossmann-like Domain"/>
    <property type="match status" value="1"/>
</dbReference>
<sequence>MRLKDKVAIVTGGGSGIGRAAALAFAGEGAKVVVADISPERAEEAAAEIVKQGGEAMGMKVDVRQAAEVEKLVSETVARFGKLDIMFNNAGIFDGNPLIHAFPEELWDAVMDT</sequence>
<reference evidence="3" key="1">
    <citation type="journal article" date="2014" name="Front. Microbiol.">
        <title>High frequency of phylogenetically diverse reductive dehalogenase-homologous genes in deep subseafloor sedimentary metagenomes.</title>
        <authorList>
            <person name="Kawai M."/>
            <person name="Futagami T."/>
            <person name="Toyoda A."/>
            <person name="Takaki Y."/>
            <person name="Nishi S."/>
            <person name="Hori S."/>
            <person name="Arai W."/>
            <person name="Tsubouchi T."/>
            <person name="Morono Y."/>
            <person name="Uchiyama I."/>
            <person name="Ito T."/>
            <person name="Fujiyama A."/>
            <person name="Inagaki F."/>
            <person name="Takami H."/>
        </authorList>
    </citation>
    <scope>NUCLEOTIDE SEQUENCE</scope>
    <source>
        <strain evidence="3">Expedition CK06-06</strain>
    </source>
</reference>
<evidence type="ECO:0000313" key="3">
    <source>
        <dbReference type="EMBL" id="GAG42723.1"/>
    </source>
</evidence>
<protein>
    <recommendedName>
        <fullName evidence="4">SDR family NAD(P)-dependent oxidoreductase</fullName>
    </recommendedName>
</protein>
<dbReference type="Pfam" id="PF00106">
    <property type="entry name" value="adh_short"/>
    <property type="match status" value="1"/>
</dbReference>
<dbReference type="PANTHER" id="PTHR43669">
    <property type="entry name" value="5-KETO-D-GLUCONATE 5-REDUCTASE"/>
    <property type="match status" value="1"/>
</dbReference>
<dbReference type="AlphaFoldDB" id="X0Y1U7"/>
<dbReference type="PANTHER" id="PTHR43669:SF3">
    <property type="entry name" value="ALCOHOL DEHYDROGENASE, PUTATIVE (AFU_ORTHOLOGUE AFUA_3G03445)-RELATED"/>
    <property type="match status" value="1"/>
</dbReference>
<dbReference type="InterPro" id="IPR036291">
    <property type="entry name" value="NAD(P)-bd_dom_sf"/>
</dbReference>
<name>X0Y1U7_9ZZZZ</name>
<dbReference type="EMBL" id="BARS01055074">
    <property type="protein sequence ID" value="GAG42723.1"/>
    <property type="molecule type" value="Genomic_DNA"/>
</dbReference>
<comment type="caution">
    <text evidence="3">The sequence shown here is derived from an EMBL/GenBank/DDBJ whole genome shotgun (WGS) entry which is preliminary data.</text>
</comment>
<dbReference type="CDD" id="cd05233">
    <property type="entry name" value="SDR_c"/>
    <property type="match status" value="1"/>
</dbReference>
<evidence type="ECO:0000256" key="2">
    <source>
        <dbReference type="ARBA" id="ARBA00023002"/>
    </source>
</evidence>
<dbReference type="PRINTS" id="PR00081">
    <property type="entry name" value="GDHRDH"/>
</dbReference>
<organism evidence="3">
    <name type="scientific">marine sediment metagenome</name>
    <dbReference type="NCBI Taxonomy" id="412755"/>
    <lineage>
        <taxon>unclassified sequences</taxon>
        <taxon>metagenomes</taxon>
        <taxon>ecological metagenomes</taxon>
    </lineage>
</organism>